<protein>
    <submittedName>
        <fullName evidence="2">Uncharacterized protein</fullName>
    </submittedName>
</protein>
<dbReference type="AlphaFoldDB" id="M2UU57"/>
<keyword evidence="1" id="KW-1133">Transmembrane helix</keyword>
<keyword evidence="3" id="KW-1185">Reference proteome</keyword>
<reference evidence="3" key="2">
    <citation type="journal article" date="2013" name="PLoS Genet.">
        <title>Comparative genome structure, secondary metabolite, and effector coding capacity across Cochliobolus pathogens.</title>
        <authorList>
            <person name="Condon B.J."/>
            <person name="Leng Y."/>
            <person name="Wu D."/>
            <person name="Bushley K.E."/>
            <person name="Ohm R.A."/>
            <person name="Otillar R."/>
            <person name="Martin J."/>
            <person name="Schackwitz W."/>
            <person name="Grimwood J."/>
            <person name="MohdZainudin N."/>
            <person name="Xue C."/>
            <person name="Wang R."/>
            <person name="Manning V.A."/>
            <person name="Dhillon B."/>
            <person name="Tu Z.J."/>
            <person name="Steffenson B.J."/>
            <person name="Salamov A."/>
            <person name="Sun H."/>
            <person name="Lowry S."/>
            <person name="LaButti K."/>
            <person name="Han J."/>
            <person name="Copeland A."/>
            <person name="Lindquist E."/>
            <person name="Barry K."/>
            <person name="Schmutz J."/>
            <person name="Baker S.E."/>
            <person name="Ciuffetti L.M."/>
            <person name="Grigoriev I.V."/>
            <person name="Zhong S."/>
            <person name="Turgeon B.G."/>
        </authorList>
    </citation>
    <scope>NUCLEOTIDE SEQUENCE [LARGE SCALE GENOMIC DNA]</scope>
    <source>
        <strain evidence="3">C5 / ATCC 48332 / race O</strain>
    </source>
</reference>
<name>M2UU57_COCH5</name>
<keyword evidence="1" id="KW-0812">Transmembrane</keyword>
<dbReference type="Proteomes" id="UP000016936">
    <property type="component" value="Unassembled WGS sequence"/>
</dbReference>
<evidence type="ECO:0000256" key="1">
    <source>
        <dbReference type="SAM" id="Phobius"/>
    </source>
</evidence>
<dbReference type="OrthoDB" id="5381672at2759"/>
<organism evidence="2 3">
    <name type="scientific">Cochliobolus heterostrophus (strain C5 / ATCC 48332 / race O)</name>
    <name type="common">Southern corn leaf blight fungus</name>
    <name type="synonym">Bipolaris maydis</name>
    <dbReference type="NCBI Taxonomy" id="701091"/>
    <lineage>
        <taxon>Eukaryota</taxon>
        <taxon>Fungi</taxon>
        <taxon>Dikarya</taxon>
        <taxon>Ascomycota</taxon>
        <taxon>Pezizomycotina</taxon>
        <taxon>Dothideomycetes</taxon>
        <taxon>Pleosporomycetidae</taxon>
        <taxon>Pleosporales</taxon>
        <taxon>Pleosporineae</taxon>
        <taxon>Pleosporaceae</taxon>
        <taxon>Bipolaris</taxon>
    </lineage>
</organism>
<reference evidence="2 3" key="1">
    <citation type="journal article" date="2012" name="PLoS Pathog.">
        <title>Diverse lifestyles and strategies of plant pathogenesis encoded in the genomes of eighteen Dothideomycetes fungi.</title>
        <authorList>
            <person name="Ohm R.A."/>
            <person name="Feau N."/>
            <person name="Henrissat B."/>
            <person name="Schoch C.L."/>
            <person name="Horwitz B.A."/>
            <person name="Barry K.W."/>
            <person name="Condon B.J."/>
            <person name="Copeland A.C."/>
            <person name="Dhillon B."/>
            <person name="Glaser F."/>
            <person name="Hesse C.N."/>
            <person name="Kosti I."/>
            <person name="LaButti K."/>
            <person name="Lindquist E.A."/>
            <person name="Lucas S."/>
            <person name="Salamov A.A."/>
            <person name="Bradshaw R.E."/>
            <person name="Ciuffetti L."/>
            <person name="Hamelin R.C."/>
            <person name="Kema G.H.J."/>
            <person name="Lawrence C."/>
            <person name="Scott J.A."/>
            <person name="Spatafora J.W."/>
            <person name="Turgeon B.G."/>
            <person name="de Wit P.J.G.M."/>
            <person name="Zhong S."/>
            <person name="Goodwin S.B."/>
            <person name="Grigoriev I.V."/>
        </authorList>
    </citation>
    <scope>NUCLEOTIDE SEQUENCE [LARGE SCALE GENOMIC DNA]</scope>
    <source>
        <strain evidence="3">C5 / ATCC 48332 / race O</strain>
    </source>
</reference>
<feature type="transmembrane region" description="Helical" evidence="1">
    <location>
        <begin position="89"/>
        <end position="122"/>
    </location>
</feature>
<sequence>MSGPLMTSAITLFGESSLFAAANASTNATAPRLLDQICRLNRLPFSTFRSYRDYTAACSSQADDTERLLQIMQNFTTVLFSDTTATERYLSASIISLTGITLVSLLLLLQLLGLAYLAYYIYKVPTWTPHLDALSIARITSSLDRGIVPGLGAVYASDIQRLDAADATIGIVEGAYAFDPSSDSAQPLTQVKTVELGLGASGVFTSRLARFRVRRAQAASDMQCRCEGCRSRGRRGSVSSTSSHR</sequence>
<evidence type="ECO:0000313" key="3">
    <source>
        <dbReference type="Proteomes" id="UP000016936"/>
    </source>
</evidence>
<evidence type="ECO:0000313" key="2">
    <source>
        <dbReference type="EMBL" id="EMD97121.1"/>
    </source>
</evidence>
<proteinExistence type="predicted"/>
<accession>M2UU57</accession>
<dbReference type="HOGENOM" id="CLU_099101_0_0_1"/>
<dbReference type="OMA" id="YIYQVPT"/>
<keyword evidence="1" id="KW-0472">Membrane</keyword>
<dbReference type="EMBL" id="KB445569">
    <property type="protein sequence ID" value="EMD97121.1"/>
    <property type="molecule type" value="Genomic_DNA"/>
</dbReference>
<gene>
    <name evidence="2" type="ORF">COCHEDRAFT_1163614</name>
</gene>